<protein>
    <submittedName>
        <fullName evidence="1">Putative nucleoside phosphatase GDA1/CD39</fullName>
    </submittedName>
</protein>
<evidence type="ECO:0000313" key="1">
    <source>
        <dbReference type="EMBL" id="PRQ51581.1"/>
    </source>
</evidence>
<dbReference type="AlphaFoldDB" id="A0A2P6RYS9"/>
<comment type="caution">
    <text evidence="1">The sequence shown here is derived from an EMBL/GenBank/DDBJ whole genome shotgun (WGS) entry which is preliminary data.</text>
</comment>
<reference evidence="1 2" key="1">
    <citation type="journal article" date="2018" name="Nat. Genet.">
        <title>The Rosa genome provides new insights in the design of modern roses.</title>
        <authorList>
            <person name="Bendahmane M."/>
        </authorList>
    </citation>
    <scope>NUCLEOTIDE SEQUENCE [LARGE SCALE GENOMIC DNA]</scope>
    <source>
        <strain evidence="2">cv. Old Blush</strain>
    </source>
</reference>
<name>A0A2P6RYS9_ROSCH</name>
<dbReference type="Gene3D" id="3.30.420.150">
    <property type="entry name" value="Exopolyphosphatase. Domain 2"/>
    <property type="match status" value="1"/>
</dbReference>
<dbReference type="EMBL" id="PDCK01000040">
    <property type="protein sequence ID" value="PRQ51581.1"/>
    <property type="molecule type" value="Genomic_DNA"/>
</dbReference>
<proteinExistence type="predicted"/>
<dbReference type="Gramene" id="PRQ51581">
    <property type="protein sequence ID" value="PRQ51581"/>
    <property type="gene ID" value="RchiOBHm_Chr2g0146011"/>
</dbReference>
<sequence>MEACFAAGFVVVNVAKMMLQKEKCFYQPCNIGSIFKPKLQGKFLATENFFHTSKICCSVASLQHILWPYFITVLQSLWMMKG</sequence>
<keyword evidence="2" id="KW-1185">Reference proteome</keyword>
<organism evidence="1 2">
    <name type="scientific">Rosa chinensis</name>
    <name type="common">China rose</name>
    <dbReference type="NCBI Taxonomy" id="74649"/>
    <lineage>
        <taxon>Eukaryota</taxon>
        <taxon>Viridiplantae</taxon>
        <taxon>Streptophyta</taxon>
        <taxon>Embryophyta</taxon>
        <taxon>Tracheophyta</taxon>
        <taxon>Spermatophyta</taxon>
        <taxon>Magnoliopsida</taxon>
        <taxon>eudicotyledons</taxon>
        <taxon>Gunneridae</taxon>
        <taxon>Pentapetalae</taxon>
        <taxon>rosids</taxon>
        <taxon>fabids</taxon>
        <taxon>Rosales</taxon>
        <taxon>Rosaceae</taxon>
        <taxon>Rosoideae</taxon>
        <taxon>Rosoideae incertae sedis</taxon>
        <taxon>Rosa</taxon>
    </lineage>
</organism>
<dbReference type="Proteomes" id="UP000238479">
    <property type="component" value="Chromosome 2"/>
</dbReference>
<dbReference type="STRING" id="74649.A0A2P6RYS9"/>
<accession>A0A2P6RYS9</accession>
<evidence type="ECO:0000313" key="2">
    <source>
        <dbReference type="Proteomes" id="UP000238479"/>
    </source>
</evidence>
<gene>
    <name evidence="1" type="ORF">RchiOBHm_Chr2g0146011</name>
</gene>